<dbReference type="AlphaFoldDB" id="A0ABD5RQX4"/>
<dbReference type="InterPro" id="IPR042099">
    <property type="entry name" value="ANL_N_sf"/>
</dbReference>
<dbReference type="SUPFAM" id="SSF56801">
    <property type="entry name" value="Acetyl-CoA synthetase-like"/>
    <property type="match status" value="1"/>
</dbReference>
<dbReference type="InterPro" id="IPR050237">
    <property type="entry name" value="ATP-dep_AMP-bd_enzyme"/>
</dbReference>
<keyword evidence="2" id="KW-0436">Ligase</keyword>
<dbReference type="FunFam" id="3.30.300.30:FF:000008">
    <property type="entry name" value="2,3-dihydroxybenzoate-AMP ligase"/>
    <property type="match status" value="1"/>
</dbReference>
<gene>
    <name evidence="5" type="ORF">ACFPYI_16985</name>
</gene>
<evidence type="ECO:0000256" key="2">
    <source>
        <dbReference type="ARBA" id="ARBA00022598"/>
    </source>
</evidence>
<evidence type="ECO:0000313" key="6">
    <source>
        <dbReference type="Proteomes" id="UP001596099"/>
    </source>
</evidence>
<comment type="similarity">
    <text evidence="1">Belongs to the ATP-dependent AMP-binding enzyme family.</text>
</comment>
<sequence>MELHQGEPLRHVGDLPAMAAHRYGEKAAFSFYADELSFAGLDDRSDRMANALLDRGLTPGDRVGLMIPNTNEFPVAYFGAIKAGGVPTPLNLRMDPETLVFVLNDAGANHLVGSQLIGDKVGQLSAAAEVEHPLVAGGGDGVEDLEAALADASPDLDRPSRAYDDVACQPYTSGTTGRPKGVMLTHENLLTTVEAYDKGGLAIDAEDSFLLVLPLFHIYALNALMGTGIYSGTTMYLQPTPEPVPMLRAIEDERITKFAGVPAMYSTMFREYRKDPEEYDLSSLEDVTCAAAPLADETRRTIEEAWNVPMVEGWGMTETAPAGTVEPARGVRKAAGCVGPPVYGVELKIADPATRETIVAPDDLSPHPNPDIDFDDHDSVTGEIAIRGPNVFEGYYNRPEKTAEVFDDEGWFYTEDVARVDRDGYFWIVDRADDMIIAGGENIYPAEVENALYEHPAVAEAAVVGVPHETKGEAPIAFVVLEEGESVSEEDLRRFTLDHVATYAHPRRVFFVEDLPRSATQKVQRYKLEEAADERLDGPLSPSEEL</sequence>
<feature type="domain" description="AMP-binding enzyme C-terminal" evidence="4">
    <location>
        <begin position="447"/>
        <end position="522"/>
    </location>
</feature>
<dbReference type="Gene3D" id="3.40.50.12780">
    <property type="entry name" value="N-terminal domain of ligase-like"/>
    <property type="match status" value="1"/>
</dbReference>
<evidence type="ECO:0000259" key="3">
    <source>
        <dbReference type="Pfam" id="PF00501"/>
    </source>
</evidence>
<dbReference type="EMBL" id="JBHSQH010000001">
    <property type="protein sequence ID" value="MFC5973031.1"/>
    <property type="molecule type" value="Genomic_DNA"/>
</dbReference>
<dbReference type="RefSeq" id="WP_247417086.1">
    <property type="nucleotide sequence ID" value="NZ_JALLGW010000001.1"/>
</dbReference>
<name>A0ABD5RQX4_9EURY</name>
<dbReference type="Pfam" id="PF13193">
    <property type="entry name" value="AMP-binding_C"/>
    <property type="match status" value="1"/>
</dbReference>
<proteinExistence type="inferred from homology"/>
<reference evidence="5 6" key="1">
    <citation type="journal article" date="2019" name="Int. J. Syst. Evol. Microbiol.">
        <title>The Global Catalogue of Microorganisms (GCM) 10K type strain sequencing project: providing services to taxonomists for standard genome sequencing and annotation.</title>
        <authorList>
            <consortium name="The Broad Institute Genomics Platform"/>
            <consortium name="The Broad Institute Genome Sequencing Center for Infectious Disease"/>
            <person name="Wu L."/>
            <person name="Ma J."/>
        </authorList>
    </citation>
    <scope>NUCLEOTIDE SEQUENCE [LARGE SCALE GENOMIC DNA]</scope>
    <source>
        <strain evidence="5 6">CGMCC 1.12543</strain>
    </source>
</reference>
<dbReference type="Gene3D" id="3.30.300.30">
    <property type="match status" value="1"/>
</dbReference>
<organism evidence="5 6">
    <name type="scientific">Halomarina salina</name>
    <dbReference type="NCBI Taxonomy" id="1872699"/>
    <lineage>
        <taxon>Archaea</taxon>
        <taxon>Methanobacteriati</taxon>
        <taxon>Methanobacteriota</taxon>
        <taxon>Stenosarchaea group</taxon>
        <taxon>Halobacteria</taxon>
        <taxon>Halobacteriales</taxon>
        <taxon>Natronomonadaceae</taxon>
        <taxon>Halomarina</taxon>
    </lineage>
</organism>
<dbReference type="InterPro" id="IPR000873">
    <property type="entry name" value="AMP-dep_synth/lig_dom"/>
</dbReference>
<dbReference type="Pfam" id="PF00501">
    <property type="entry name" value="AMP-binding"/>
    <property type="match status" value="1"/>
</dbReference>
<dbReference type="InterPro" id="IPR045851">
    <property type="entry name" value="AMP-bd_C_sf"/>
</dbReference>
<dbReference type="PANTHER" id="PTHR43767:SF1">
    <property type="entry name" value="NONRIBOSOMAL PEPTIDE SYNTHASE PES1 (EUROFUNG)-RELATED"/>
    <property type="match status" value="1"/>
</dbReference>
<evidence type="ECO:0000313" key="5">
    <source>
        <dbReference type="EMBL" id="MFC5973031.1"/>
    </source>
</evidence>
<evidence type="ECO:0000259" key="4">
    <source>
        <dbReference type="Pfam" id="PF13193"/>
    </source>
</evidence>
<dbReference type="Proteomes" id="UP001596099">
    <property type="component" value="Unassembled WGS sequence"/>
</dbReference>
<protein>
    <submittedName>
        <fullName evidence="5">Class I adenylate-forming enzyme family protein</fullName>
    </submittedName>
</protein>
<evidence type="ECO:0000256" key="1">
    <source>
        <dbReference type="ARBA" id="ARBA00006432"/>
    </source>
</evidence>
<dbReference type="GO" id="GO:0016878">
    <property type="term" value="F:acid-thiol ligase activity"/>
    <property type="evidence" value="ECO:0007669"/>
    <property type="project" value="UniProtKB-ARBA"/>
</dbReference>
<feature type="domain" description="AMP-dependent synthetase/ligase" evidence="3">
    <location>
        <begin position="19"/>
        <end position="396"/>
    </location>
</feature>
<comment type="caution">
    <text evidence="5">The sequence shown here is derived from an EMBL/GenBank/DDBJ whole genome shotgun (WGS) entry which is preliminary data.</text>
</comment>
<accession>A0ABD5RQX4</accession>
<keyword evidence="6" id="KW-1185">Reference proteome</keyword>
<dbReference type="InterPro" id="IPR025110">
    <property type="entry name" value="AMP-bd_C"/>
</dbReference>
<dbReference type="PANTHER" id="PTHR43767">
    <property type="entry name" value="LONG-CHAIN-FATTY-ACID--COA LIGASE"/>
    <property type="match status" value="1"/>
</dbReference>